<sequence>IGCNMPAIMLRKDLFKEDADVFRPERWIEAEPGSEKFRYMATVVDLAFGSGKFQCLGRSIGLMEMNKVILLRHFDFAAINSEQPTQIDGFGLYIIHRQLLRVTRK</sequence>
<dbReference type="InterPro" id="IPR036396">
    <property type="entry name" value="Cyt_P450_sf"/>
</dbReference>
<reference evidence="4" key="1">
    <citation type="submission" date="2023-06" db="EMBL/GenBank/DDBJ databases">
        <title>Genome-scale phylogeny and comparative genomics of the fungal order Sordariales.</title>
        <authorList>
            <consortium name="Lawrence Berkeley National Laboratory"/>
            <person name="Hensen N."/>
            <person name="Bonometti L."/>
            <person name="Westerberg I."/>
            <person name="Brannstrom I.O."/>
            <person name="Guillou S."/>
            <person name="Cros-Aarteil S."/>
            <person name="Calhoun S."/>
            <person name="Haridas S."/>
            <person name="Kuo A."/>
            <person name="Mondo S."/>
            <person name="Pangilinan J."/>
            <person name="Riley R."/>
            <person name="Labutti K."/>
            <person name="Andreopoulos B."/>
            <person name="Lipzen A."/>
            <person name="Chen C."/>
            <person name="Yanf M."/>
            <person name="Daum C."/>
            <person name="Ng V."/>
            <person name="Clum A."/>
            <person name="Steindorff A."/>
            <person name="Ohm R."/>
            <person name="Martin F."/>
            <person name="Silar P."/>
            <person name="Natvig D."/>
            <person name="Lalanne C."/>
            <person name="Gautier V."/>
            <person name="Ament-Velasquez S.L."/>
            <person name="Kruys A."/>
            <person name="Hutchinson M.I."/>
            <person name="Powell A.J."/>
            <person name="Barry K."/>
            <person name="Miller A.N."/>
            <person name="Grigoriev I.V."/>
            <person name="Debuchy R."/>
            <person name="Gladieux P."/>
            <person name="Thoren M.H."/>
            <person name="Johannesson H."/>
        </authorList>
    </citation>
    <scope>NUCLEOTIDE SEQUENCE</scope>
    <source>
        <strain evidence="4">SMH4607-1</strain>
    </source>
</reference>
<dbReference type="Pfam" id="PF00067">
    <property type="entry name" value="p450"/>
    <property type="match status" value="1"/>
</dbReference>
<evidence type="ECO:0000313" key="5">
    <source>
        <dbReference type="Proteomes" id="UP001172102"/>
    </source>
</evidence>
<dbReference type="GO" id="GO:0016705">
    <property type="term" value="F:oxidoreductase activity, acting on paired donors, with incorporation or reduction of molecular oxygen"/>
    <property type="evidence" value="ECO:0007669"/>
    <property type="project" value="InterPro"/>
</dbReference>
<name>A0AA40AF61_9PEZI</name>
<dbReference type="PANTHER" id="PTHR24305:SF168">
    <property type="entry name" value="P450, PUTATIVE (EUROFUNG)-RELATED"/>
    <property type="match status" value="1"/>
</dbReference>
<dbReference type="GO" id="GO:0005506">
    <property type="term" value="F:iron ion binding"/>
    <property type="evidence" value="ECO:0007669"/>
    <property type="project" value="InterPro"/>
</dbReference>
<dbReference type="GO" id="GO:0004497">
    <property type="term" value="F:monooxygenase activity"/>
    <property type="evidence" value="ECO:0007669"/>
    <property type="project" value="InterPro"/>
</dbReference>
<dbReference type="Proteomes" id="UP001172102">
    <property type="component" value="Unassembled WGS sequence"/>
</dbReference>
<dbReference type="EMBL" id="JAUKUA010000004">
    <property type="protein sequence ID" value="KAK0714685.1"/>
    <property type="molecule type" value="Genomic_DNA"/>
</dbReference>
<evidence type="ECO:0008006" key="6">
    <source>
        <dbReference type="Google" id="ProtNLM"/>
    </source>
</evidence>
<keyword evidence="5" id="KW-1185">Reference proteome</keyword>
<organism evidence="4 5">
    <name type="scientific">Lasiosphaeris hirsuta</name>
    <dbReference type="NCBI Taxonomy" id="260670"/>
    <lineage>
        <taxon>Eukaryota</taxon>
        <taxon>Fungi</taxon>
        <taxon>Dikarya</taxon>
        <taxon>Ascomycota</taxon>
        <taxon>Pezizomycotina</taxon>
        <taxon>Sordariomycetes</taxon>
        <taxon>Sordariomycetidae</taxon>
        <taxon>Sordariales</taxon>
        <taxon>Lasiosphaeriaceae</taxon>
        <taxon>Lasiosphaeris</taxon>
    </lineage>
</organism>
<protein>
    <recommendedName>
        <fullName evidence="6">Cytochrome P450</fullName>
    </recommendedName>
</protein>
<dbReference type="GO" id="GO:0020037">
    <property type="term" value="F:heme binding"/>
    <property type="evidence" value="ECO:0007669"/>
    <property type="project" value="InterPro"/>
</dbReference>
<dbReference type="InterPro" id="IPR001128">
    <property type="entry name" value="Cyt_P450"/>
</dbReference>
<keyword evidence="2" id="KW-0479">Metal-binding</keyword>
<keyword evidence="3" id="KW-0408">Iron</keyword>
<dbReference type="AlphaFoldDB" id="A0AA40AF61"/>
<comment type="caution">
    <text evidence="4">The sequence shown here is derived from an EMBL/GenBank/DDBJ whole genome shotgun (WGS) entry which is preliminary data.</text>
</comment>
<dbReference type="SUPFAM" id="SSF48264">
    <property type="entry name" value="Cytochrome P450"/>
    <property type="match status" value="1"/>
</dbReference>
<evidence type="ECO:0000256" key="1">
    <source>
        <dbReference type="ARBA" id="ARBA00022617"/>
    </source>
</evidence>
<evidence type="ECO:0000256" key="2">
    <source>
        <dbReference type="ARBA" id="ARBA00022723"/>
    </source>
</evidence>
<proteinExistence type="predicted"/>
<feature type="non-terminal residue" evidence="4">
    <location>
        <position position="105"/>
    </location>
</feature>
<gene>
    <name evidence="4" type="ORF">B0H67DRAFT_442183</name>
</gene>
<dbReference type="PANTHER" id="PTHR24305">
    <property type="entry name" value="CYTOCHROME P450"/>
    <property type="match status" value="1"/>
</dbReference>
<accession>A0AA40AF61</accession>
<evidence type="ECO:0000256" key="3">
    <source>
        <dbReference type="ARBA" id="ARBA00023004"/>
    </source>
</evidence>
<dbReference type="Gene3D" id="1.10.630.10">
    <property type="entry name" value="Cytochrome P450"/>
    <property type="match status" value="1"/>
</dbReference>
<dbReference type="InterPro" id="IPR050121">
    <property type="entry name" value="Cytochrome_P450_monoxygenase"/>
</dbReference>
<feature type="non-terminal residue" evidence="4">
    <location>
        <position position="1"/>
    </location>
</feature>
<keyword evidence="1" id="KW-0349">Heme</keyword>
<evidence type="ECO:0000313" key="4">
    <source>
        <dbReference type="EMBL" id="KAK0714685.1"/>
    </source>
</evidence>